<accession>A0A9P6TH56</accession>
<comment type="caution">
    <text evidence="2">The sequence shown here is derived from an EMBL/GenBank/DDBJ whole genome shotgun (WGS) entry which is preliminary data.</text>
</comment>
<keyword evidence="3" id="KW-1185">Reference proteome</keyword>
<feature type="region of interest" description="Disordered" evidence="1">
    <location>
        <begin position="60"/>
        <end position="118"/>
    </location>
</feature>
<evidence type="ECO:0000313" key="2">
    <source>
        <dbReference type="EMBL" id="KAG0151435.1"/>
    </source>
</evidence>
<reference evidence="2" key="1">
    <citation type="submission" date="2013-11" db="EMBL/GenBank/DDBJ databases">
        <title>Genome sequence of the fusiform rust pathogen reveals effectors for host alternation and coevolution with pine.</title>
        <authorList>
            <consortium name="DOE Joint Genome Institute"/>
            <person name="Smith K."/>
            <person name="Pendleton A."/>
            <person name="Kubisiak T."/>
            <person name="Anderson C."/>
            <person name="Salamov A."/>
            <person name="Aerts A."/>
            <person name="Riley R."/>
            <person name="Clum A."/>
            <person name="Lindquist E."/>
            <person name="Ence D."/>
            <person name="Campbell M."/>
            <person name="Kronenberg Z."/>
            <person name="Feau N."/>
            <person name="Dhillon B."/>
            <person name="Hamelin R."/>
            <person name="Burleigh J."/>
            <person name="Smith J."/>
            <person name="Yandell M."/>
            <person name="Nelson C."/>
            <person name="Grigoriev I."/>
            <person name="Davis J."/>
        </authorList>
    </citation>
    <scope>NUCLEOTIDE SEQUENCE</scope>
    <source>
        <strain evidence="2">G11</strain>
    </source>
</reference>
<evidence type="ECO:0000256" key="1">
    <source>
        <dbReference type="SAM" id="MobiDB-lite"/>
    </source>
</evidence>
<feature type="compositionally biased region" description="Basic residues" evidence="1">
    <location>
        <begin position="89"/>
        <end position="100"/>
    </location>
</feature>
<evidence type="ECO:0000313" key="3">
    <source>
        <dbReference type="Proteomes" id="UP000886653"/>
    </source>
</evidence>
<sequence length="245" mass="27239">MSDQDPKGKAPKVREIFAEDYDEEVLDYESGLRRQALRLEREKNQISGSRNDVVIIHIKPTHPTKPETSTSAFPNTECKRSGVSSITRGLKRMISKRSKTRPSVASKDSIPSPTQSQDEADALILESDISILMETNPAILGKAVKAAKRVKLARKRLGILATDKVCAKLKEEFSDAPTSPMKRQGFVGDEEVSVALREGFRLEPSPPESFKESEESLDSLHSQKSTVSEQQDYIIQPDSPIDPMM</sequence>
<feature type="compositionally biased region" description="Polar residues" evidence="1">
    <location>
        <begin position="219"/>
        <end position="233"/>
    </location>
</feature>
<feature type="region of interest" description="Disordered" evidence="1">
    <location>
        <begin position="199"/>
        <end position="245"/>
    </location>
</feature>
<name>A0A9P6TH56_9BASI</name>
<dbReference type="AlphaFoldDB" id="A0A9P6TH56"/>
<dbReference type="EMBL" id="MU167213">
    <property type="protein sequence ID" value="KAG0151435.1"/>
    <property type="molecule type" value="Genomic_DNA"/>
</dbReference>
<organism evidence="2 3">
    <name type="scientific">Cronartium quercuum f. sp. fusiforme G11</name>
    <dbReference type="NCBI Taxonomy" id="708437"/>
    <lineage>
        <taxon>Eukaryota</taxon>
        <taxon>Fungi</taxon>
        <taxon>Dikarya</taxon>
        <taxon>Basidiomycota</taxon>
        <taxon>Pucciniomycotina</taxon>
        <taxon>Pucciniomycetes</taxon>
        <taxon>Pucciniales</taxon>
        <taxon>Coleosporiaceae</taxon>
        <taxon>Cronartium</taxon>
    </lineage>
</organism>
<protein>
    <submittedName>
        <fullName evidence="2">Uncharacterized protein</fullName>
    </submittedName>
</protein>
<gene>
    <name evidence="2" type="ORF">CROQUDRAFT_543038</name>
</gene>
<dbReference type="Proteomes" id="UP000886653">
    <property type="component" value="Unassembled WGS sequence"/>
</dbReference>
<proteinExistence type="predicted"/>